<gene>
    <name evidence="2" type="ORF">N787_06170</name>
</gene>
<dbReference type="Gene3D" id="2.40.260.10">
    <property type="entry name" value="Sortase"/>
    <property type="match status" value="1"/>
</dbReference>
<dbReference type="OrthoDB" id="9790661at2"/>
<sequence length="174" mass="18687">MLAALALGGHAAWLPAKAMLAQQLLDRAWETSLADGAAHRPWPWADTHPVARLGAPRLGISQIVLAGDAGRPLAFGPGWAEASAAPGATGTTIISGHRDTHFRWLEHLRDGDWVSLESAAGPRRYRVTAREVVDSRTTRIATSSTDQLVLVTCWPFNATAPRGPMRYVVTLAPI</sequence>
<dbReference type="InterPro" id="IPR022445">
    <property type="entry name" value="Sortase_proteobact_type"/>
</dbReference>
<dbReference type="InterPro" id="IPR041999">
    <property type="entry name" value="Sortase_D_1"/>
</dbReference>
<comment type="caution">
    <text evidence="2">The sequence shown here is derived from an EMBL/GenBank/DDBJ whole genome shotgun (WGS) entry which is preliminary data.</text>
</comment>
<protein>
    <recommendedName>
        <fullName evidence="4">Sortase</fullName>
    </recommendedName>
</protein>
<dbReference type="InterPro" id="IPR023365">
    <property type="entry name" value="Sortase_dom-sf"/>
</dbReference>
<evidence type="ECO:0000313" key="3">
    <source>
        <dbReference type="Proteomes" id="UP000029393"/>
    </source>
</evidence>
<dbReference type="Pfam" id="PF04203">
    <property type="entry name" value="Sortase"/>
    <property type="match status" value="1"/>
</dbReference>
<dbReference type="PATRIC" id="fig|1384056.3.peg.110"/>
<proteinExistence type="predicted"/>
<dbReference type="CDD" id="cd05828">
    <property type="entry name" value="Sortase_D_1"/>
    <property type="match status" value="1"/>
</dbReference>
<keyword evidence="1" id="KW-0378">Hydrolase</keyword>
<evidence type="ECO:0000256" key="1">
    <source>
        <dbReference type="ARBA" id="ARBA00022801"/>
    </source>
</evidence>
<dbReference type="AlphaFoldDB" id="A0A091B9W1"/>
<dbReference type="GO" id="GO:0016787">
    <property type="term" value="F:hydrolase activity"/>
    <property type="evidence" value="ECO:0007669"/>
    <property type="project" value="UniProtKB-KW"/>
</dbReference>
<dbReference type="NCBIfam" id="TIGR03784">
    <property type="entry name" value="marine_sortase"/>
    <property type="match status" value="1"/>
</dbReference>
<name>A0A091B9W1_9GAMM</name>
<accession>A0A091B9W1</accession>
<dbReference type="NCBIfam" id="TIGR01076">
    <property type="entry name" value="sortase_fam"/>
    <property type="match status" value="1"/>
</dbReference>
<dbReference type="STRING" id="1384056.N787_06170"/>
<dbReference type="eggNOG" id="COG3764">
    <property type="taxonomic scope" value="Bacteria"/>
</dbReference>
<dbReference type="EMBL" id="AVCK01000002">
    <property type="protein sequence ID" value="KFN48287.1"/>
    <property type="molecule type" value="Genomic_DNA"/>
</dbReference>
<dbReference type="SUPFAM" id="SSF63817">
    <property type="entry name" value="Sortase"/>
    <property type="match status" value="1"/>
</dbReference>
<evidence type="ECO:0000313" key="2">
    <source>
        <dbReference type="EMBL" id="KFN48287.1"/>
    </source>
</evidence>
<dbReference type="InterPro" id="IPR005754">
    <property type="entry name" value="Sortase"/>
</dbReference>
<keyword evidence="3" id="KW-1185">Reference proteome</keyword>
<organism evidence="2 3">
    <name type="scientific">Arenimonas metalli CF5-1</name>
    <dbReference type="NCBI Taxonomy" id="1384056"/>
    <lineage>
        <taxon>Bacteria</taxon>
        <taxon>Pseudomonadati</taxon>
        <taxon>Pseudomonadota</taxon>
        <taxon>Gammaproteobacteria</taxon>
        <taxon>Lysobacterales</taxon>
        <taxon>Lysobacteraceae</taxon>
        <taxon>Arenimonas</taxon>
    </lineage>
</organism>
<evidence type="ECO:0008006" key="4">
    <source>
        <dbReference type="Google" id="ProtNLM"/>
    </source>
</evidence>
<reference evidence="2 3" key="1">
    <citation type="submission" date="2013-09" db="EMBL/GenBank/DDBJ databases">
        <title>Genome sequencing of Arenimonas metalli.</title>
        <authorList>
            <person name="Chen F."/>
            <person name="Wang G."/>
        </authorList>
    </citation>
    <scope>NUCLEOTIDE SEQUENCE [LARGE SCALE GENOMIC DNA]</scope>
    <source>
        <strain evidence="2 3">CF5-1</strain>
    </source>
</reference>
<dbReference type="Proteomes" id="UP000029393">
    <property type="component" value="Unassembled WGS sequence"/>
</dbReference>